<feature type="domain" description="Major facilitator superfamily (MFS) profile" evidence="8">
    <location>
        <begin position="16"/>
        <end position="396"/>
    </location>
</feature>
<feature type="transmembrane region" description="Helical" evidence="7">
    <location>
        <begin position="215"/>
        <end position="235"/>
    </location>
</feature>
<keyword evidence="3" id="KW-0813">Transport</keyword>
<dbReference type="RefSeq" id="WP_105299876.1">
    <property type="nucleotide sequence ID" value="NZ_CAURUR010000005.1"/>
</dbReference>
<evidence type="ECO:0000256" key="2">
    <source>
        <dbReference type="ARBA" id="ARBA00008335"/>
    </source>
</evidence>
<dbReference type="InterPro" id="IPR011701">
    <property type="entry name" value="MFS"/>
</dbReference>
<evidence type="ECO:0000313" key="9">
    <source>
        <dbReference type="EMBL" id="SPD94900.1"/>
    </source>
</evidence>
<feature type="transmembrane region" description="Helical" evidence="7">
    <location>
        <begin position="47"/>
        <end position="70"/>
    </location>
</feature>
<dbReference type="Proteomes" id="UP000237923">
    <property type="component" value="Unassembled WGS sequence"/>
</dbReference>
<evidence type="ECO:0000256" key="6">
    <source>
        <dbReference type="ARBA" id="ARBA00023136"/>
    </source>
</evidence>
<feature type="transmembrane region" description="Helical" evidence="7">
    <location>
        <begin position="21"/>
        <end position="41"/>
    </location>
</feature>
<dbReference type="Pfam" id="PF07690">
    <property type="entry name" value="MFS_1"/>
    <property type="match status" value="1"/>
</dbReference>
<feature type="transmembrane region" description="Helical" evidence="7">
    <location>
        <begin position="167"/>
        <end position="194"/>
    </location>
</feature>
<evidence type="ECO:0000256" key="4">
    <source>
        <dbReference type="ARBA" id="ARBA00022692"/>
    </source>
</evidence>
<feature type="transmembrane region" description="Helical" evidence="7">
    <location>
        <begin position="373"/>
        <end position="393"/>
    </location>
</feature>
<evidence type="ECO:0000259" key="8">
    <source>
        <dbReference type="PROSITE" id="PS50850"/>
    </source>
</evidence>
<dbReference type="Proteomes" id="UP000239237">
    <property type="component" value="Unassembled WGS sequence"/>
</dbReference>
<comment type="similarity">
    <text evidence="2">Belongs to the major facilitator superfamily.</text>
</comment>
<evidence type="ECO:0000256" key="1">
    <source>
        <dbReference type="ARBA" id="ARBA00004651"/>
    </source>
</evidence>
<dbReference type="InterPro" id="IPR051788">
    <property type="entry name" value="MFS_Transporter"/>
</dbReference>
<dbReference type="InterPro" id="IPR020846">
    <property type="entry name" value="MFS_dom"/>
</dbReference>
<dbReference type="GO" id="GO:0022857">
    <property type="term" value="F:transmembrane transporter activity"/>
    <property type="evidence" value="ECO:0007669"/>
    <property type="project" value="InterPro"/>
</dbReference>
<dbReference type="PANTHER" id="PTHR23514:SF3">
    <property type="entry name" value="BYPASS OF STOP CODON PROTEIN 6"/>
    <property type="match status" value="1"/>
</dbReference>
<evidence type="ECO:0000256" key="7">
    <source>
        <dbReference type="SAM" id="Phobius"/>
    </source>
</evidence>
<name>A0A2N9KG17_9LACO</name>
<dbReference type="EMBL" id="OKQR01000006">
    <property type="protein sequence ID" value="SPD94900.1"/>
    <property type="molecule type" value="Genomic_DNA"/>
</dbReference>
<sequence length="401" mass="44263">MIRLMQNKNQRNNVSVRIAIYLTYIVQGFALIILAQTVQQLSELWDASIAGTTAVVSAIGIGKLIAYPILGELSDHVDRKKLLMMAMLMYLIFFTILPLTKNIFFAVVITTLAGLANAALDSVAYPTLLEMNHGKSSGNVLIKAMISLGEGILPIILVMLINQHIWFGWLFWVATAILIVNLIIMTSINAAGFYTIRASKGGKRVNSKGTWHWNITKILFMIYGFSAMWVMIHFTQWVTRYFHIVQSFSTVSSHVLMSFYSIGSLMGVGTLFLLTNRGWISEKILLMITAIGTIVGLVIVVLSQETISASFGCFIFGFSAAGGALQLGLSQLIASDPKFSGRLTGLYFFFGSIAFFIMPIVTGHFAAQHLQGVMLSLLAVAGLNLFIVVFNFYHSRQVTKQ</sequence>
<feature type="transmembrane region" description="Helical" evidence="7">
    <location>
        <begin position="346"/>
        <end position="367"/>
    </location>
</feature>
<dbReference type="PANTHER" id="PTHR23514">
    <property type="entry name" value="BYPASS OF STOP CODON PROTEIN 6"/>
    <property type="match status" value="1"/>
</dbReference>
<dbReference type="InterPro" id="IPR036259">
    <property type="entry name" value="MFS_trans_sf"/>
</dbReference>
<evidence type="ECO:0000313" key="12">
    <source>
        <dbReference type="Proteomes" id="UP000239237"/>
    </source>
</evidence>
<dbReference type="AlphaFoldDB" id="A0A2N9KG17"/>
<keyword evidence="4 7" id="KW-0812">Transmembrane</keyword>
<gene>
    <name evidence="10" type="primary">ydiM</name>
    <name evidence="9" type="ORF">LES8486_01958</name>
    <name evidence="10" type="ORF">LES9216_01958</name>
</gene>
<reference evidence="9 12" key="2">
    <citation type="submission" date="2018-02" db="EMBL/GenBank/DDBJ databases">
        <authorList>
            <person name="Rodrigo-Torres L."/>
            <person name="Arahal R. D."/>
            <person name="Lucena T."/>
        </authorList>
    </citation>
    <scope>NUCLEOTIDE SEQUENCE [LARGE SCALE GENOMIC DNA]</scope>
    <source>
        <strain evidence="9 12">CECT 8486</strain>
    </source>
</reference>
<keyword evidence="6 7" id="KW-0472">Membrane</keyword>
<protein>
    <submittedName>
        <fullName evidence="10">Inner membrane transport protein YdiM</fullName>
    </submittedName>
</protein>
<organism evidence="10 11">
    <name type="scientific">Leuconostoc suionicum</name>
    <dbReference type="NCBI Taxonomy" id="1511761"/>
    <lineage>
        <taxon>Bacteria</taxon>
        <taxon>Bacillati</taxon>
        <taxon>Bacillota</taxon>
        <taxon>Bacilli</taxon>
        <taxon>Lactobacillales</taxon>
        <taxon>Lactobacillaceae</taxon>
        <taxon>Leuconostoc</taxon>
    </lineage>
</organism>
<feature type="transmembrane region" description="Helical" evidence="7">
    <location>
        <begin position="105"/>
        <end position="128"/>
    </location>
</feature>
<evidence type="ECO:0000313" key="10">
    <source>
        <dbReference type="EMBL" id="SPE09763.1"/>
    </source>
</evidence>
<evidence type="ECO:0000256" key="3">
    <source>
        <dbReference type="ARBA" id="ARBA00022448"/>
    </source>
</evidence>
<proteinExistence type="inferred from homology"/>
<dbReference type="PROSITE" id="PS50850">
    <property type="entry name" value="MFS"/>
    <property type="match status" value="1"/>
</dbReference>
<dbReference type="EMBL" id="OKQU01000005">
    <property type="protein sequence ID" value="SPE09763.1"/>
    <property type="molecule type" value="Genomic_DNA"/>
</dbReference>
<dbReference type="SUPFAM" id="SSF103473">
    <property type="entry name" value="MFS general substrate transporter"/>
    <property type="match status" value="1"/>
</dbReference>
<reference evidence="10 11" key="1">
    <citation type="submission" date="2018-02" db="EMBL/GenBank/DDBJ databases">
        <authorList>
            <person name="Cohen D.B."/>
            <person name="Kent A.D."/>
        </authorList>
    </citation>
    <scope>NUCLEOTIDE SEQUENCE [LARGE SCALE GENOMIC DNA]</scope>
    <source>
        <strain evidence="10 11">CECT 9216</strain>
    </source>
</reference>
<feature type="transmembrane region" description="Helical" evidence="7">
    <location>
        <begin position="140"/>
        <end position="161"/>
    </location>
</feature>
<accession>A0A2N9KG17</accession>
<feature type="transmembrane region" description="Helical" evidence="7">
    <location>
        <begin position="309"/>
        <end position="334"/>
    </location>
</feature>
<feature type="transmembrane region" description="Helical" evidence="7">
    <location>
        <begin position="255"/>
        <end position="275"/>
    </location>
</feature>
<evidence type="ECO:0000256" key="5">
    <source>
        <dbReference type="ARBA" id="ARBA00022989"/>
    </source>
</evidence>
<dbReference type="Gene3D" id="1.20.1250.20">
    <property type="entry name" value="MFS general substrate transporter like domains"/>
    <property type="match status" value="2"/>
</dbReference>
<feature type="transmembrane region" description="Helical" evidence="7">
    <location>
        <begin position="284"/>
        <end position="303"/>
    </location>
</feature>
<keyword evidence="5 7" id="KW-1133">Transmembrane helix</keyword>
<comment type="subcellular location">
    <subcellularLocation>
        <location evidence="1">Cell membrane</location>
        <topology evidence="1">Multi-pass membrane protein</topology>
    </subcellularLocation>
</comment>
<evidence type="ECO:0000313" key="11">
    <source>
        <dbReference type="Proteomes" id="UP000237923"/>
    </source>
</evidence>
<dbReference type="GO" id="GO:0005886">
    <property type="term" value="C:plasma membrane"/>
    <property type="evidence" value="ECO:0007669"/>
    <property type="project" value="UniProtKB-SubCell"/>
</dbReference>
<feature type="transmembrane region" description="Helical" evidence="7">
    <location>
        <begin position="82"/>
        <end position="99"/>
    </location>
</feature>
<keyword evidence="12" id="KW-1185">Reference proteome</keyword>